<evidence type="ECO:0000256" key="1">
    <source>
        <dbReference type="SAM" id="MobiDB-lite"/>
    </source>
</evidence>
<dbReference type="Proteomes" id="UP000299102">
    <property type="component" value="Unassembled WGS sequence"/>
</dbReference>
<accession>A0A4C1ZIR0</accession>
<name>A0A4C1ZIR0_EUMVA</name>
<dbReference type="AlphaFoldDB" id="A0A4C1ZIR0"/>
<feature type="region of interest" description="Disordered" evidence="1">
    <location>
        <begin position="63"/>
        <end position="82"/>
    </location>
</feature>
<gene>
    <name evidence="2" type="ORF">EVAR_62706_1</name>
</gene>
<proteinExistence type="predicted"/>
<keyword evidence="3" id="KW-1185">Reference proteome</keyword>
<reference evidence="2 3" key="1">
    <citation type="journal article" date="2019" name="Commun. Biol.">
        <title>The bagworm genome reveals a unique fibroin gene that provides high tensile strength.</title>
        <authorList>
            <person name="Kono N."/>
            <person name="Nakamura H."/>
            <person name="Ohtoshi R."/>
            <person name="Tomita M."/>
            <person name="Numata K."/>
            <person name="Arakawa K."/>
        </authorList>
    </citation>
    <scope>NUCLEOTIDE SEQUENCE [LARGE SCALE GENOMIC DNA]</scope>
</reference>
<evidence type="ECO:0000313" key="3">
    <source>
        <dbReference type="Proteomes" id="UP000299102"/>
    </source>
</evidence>
<organism evidence="2 3">
    <name type="scientific">Eumeta variegata</name>
    <name type="common">Bagworm moth</name>
    <name type="synonym">Eumeta japonica</name>
    <dbReference type="NCBI Taxonomy" id="151549"/>
    <lineage>
        <taxon>Eukaryota</taxon>
        <taxon>Metazoa</taxon>
        <taxon>Ecdysozoa</taxon>
        <taxon>Arthropoda</taxon>
        <taxon>Hexapoda</taxon>
        <taxon>Insecta</taxon>
        <taxon>Pterygota</taxon>
        <taxon>Neoptera</taxon>
        <taxon>Endopterygota</taxon>
        <taxon>Lepidoptera</taxon>
        <taxon>Glossata</taxon>
        <taxon>Ditrysia</taxon>
        <taxon>Tineoidea</taxon>
        <taxon>Psychidae</taxon>
        <taxon>Oiketicinae</taxon>
        <taxon>Eumeta</taxon>
    </lineage>
</organism>
<dbReference type="EMBL" id="BGZK01001873">
    <property type="protein sequence ID" value="GBP87648.1"/>
    <property type="molecule type" value="Genomic_DNA"/>
</dbReference>
<comment type="caution">
    <text evidence="2">The sequence shown here is derived from an EMBL/GenBank/DDBJ whole genome shotgun (WGS) entry which is preliminary data.</text>
</comment>
<evidence type="ECO:0000313" key="2">
    <source>
        <dbReference type="EMBL" id="GBP87648.1"/>
    </source>
</evidence>
<sequence>MSPTCVGLINTFLHSSTTSEVIALSKAELFIATHLWKKRTNTHDAPPLARKGITKYHLRHTLFGNTHRPPTTTDRPRYSAGKAGKSIVNRHSLPVLGPLNPLKSKALPESSSTSIVFRARYLKESRRPLEARPWGVITNELLTATLDGPKLISAERRRIAEAIFMTRKQSY</sequence>
<protein>
    <submittedName>
        <fullName evidence="2">Uncharacterized protein</fullName>
    </submittedName>
</protein>